<organism evidence="2 3">
    <name type="scientific">Candidatus Aphodousia faecigallinarum</name>
    <dbReference type="NCBI Taxonomy" id="2840677"/>
    <lineage>
        <taxon>Bacteria</taxon>
        <taxon>Pseudomonadati</taxon>
        <taxon>Pseudomonadota</taxon>
        <taxon>Betaproteobacteria</taxon>
        <taxon>Burkholderiales</taxon>
        <taxon>Sutterellaceae</taxon>
        <taxon>Sutterellaceae incertae sedis</taxon>
        <taxon>Candidatus Aphodousia</taxon>
    </lineage>
</organism>
<feature type="transmembrane region" description="Helical" evidence="1">
    <location>
        <begin position="152"/>
        <end position="174"/>
    </location>
</feature>
<dbReference type="Proteomes" id="UP000824083">
    <property type="component" value="Unassembled WGS sequence"/>
</dbReference>
<evidence type="ECO:0000313" key="2">
    <source>
        <dbReference type="EMBL" id="HIU37809.1"/>
    </source>
</evidence>
<keyword evidence="1" id="KW-1133">Transmembrane helix</keyword>
<evidence type="ECO:0000256" key="1">
    <source>
        <dbReference type="SAM" id="Phobius"/>
    </source>
</evidence>
<comment type="caution">
    <text evidence="2">The sequence shown here is derived from an EMBL/GenBank/DDBJ whole genome shotgun (WGS) entry which is preliminary data.</text>
</comment>
<keyword evidence="1" id="KW-0472">Membrane</keyword>
<name>A0A9D1LFH5_9BURK</name>
<reference evidence="2" key="1">
    <citation type="submission" date="2020-10" db="EMBL/GenBank/DDBJ databases">
        <authorList>
            <person name="Gilroy R."/>
        </authorList>
    </citation>
    <scope>NUCLEOTIDE SEQUENCE</scope>
    <source>
        <strain evidence="2">7463</strain>
    </source>
</reference>
<dbReference type="Pfam" id="PF14348">
    <property type="entry name" value="DtrJ-like"/>
    <property type="match status" value="1"/>
</dbReference>
<proteinExistence type="predicted"/>
<feature type="transmembrane region" description="Helical" evidence="1">
    <location>
        <begin position="102"/>
        <end position="131"/>
    </location>
</feature>
<keyword evidence="1" id="KW-0812">Transmembrane</keyword>
<dbReference type="AlphaFoldDB" id="A0A9D1LFH5"/>
<dbReference type="EMBL" id="DVMY01000091">
    <property type="protein sequence ID" value="HIU37809.1"/>
    <property type="molecule type" value="Genomic_DNA"/>
</dbReference>
<gene>
    <name evidence="2" type="ORF">IAC56_05995</name>
</gene>
<protein>
    <submittedName>
        <fullName evidence="2">DUF4400 domain-containing protein</fullName>
    </submittedName>
</protein>
<accession>A0A9D1LFH5</accession>
<feature type="transmembrane region" description="Helical" evidence="1">
    <location>
        <begin position="180"/>
        <end position="202"/>
    </location>
</feature>
<evidence type="ECO:0000313" key="3">
    <source>
        <dbReference type="Proteomes" id="UP000824083"/>
    </source>
</evidence>
<reference evidence="2" key="2">
    <citation type="journal article" date="2021" name="PeerJ">
        <title>Extensive microbial diversity within the chicken gut microbiome revealed by metagenomics and culture.</title>
        <authorList>
            <person name="Gilroy R."/>
            <person name="Ravi A."/>
            <person name="Getino M."/>
            <person name="Pursley I."/>
            <person name="Horton D.L."/>
            <person name="Alikhan N.F."/>
            <person name="Baker D."/>
            <person name="Gharbi K."/>
            <person name="Hall N."/>
            <person name="Watson M."/>
            <person name="Adriaenssens E.M."/>
            <person name="Foster-Nyarko E."/>
            <person name="Jarju S."/>
            <person name="Secka A."/>
            <person name="Antonio M."/>
            <person name="Oren A."/>
            <person name="Chaudhuri R.R."/>
            <person name="La Ragione R."/>
            <person name="Hildebrand F."/>
            <person name="Pallen M.J."/>
        </authorList>
    </citation>
    <scope>NUCLEOTIDE SEQUENCE</scope>
    <source>
        <strain evidence="2">7463</strain>
    </source>
</reference>
<sequence length="203" mass="23260">MSRFLWLSLIFCVSVSLLWWPGAKNQSSIFELIGRERAWQNEYLGFDLVDKIDYQLQNIQSFIFQSPIPTGSESTLRHSEGLTDHEIQGAVLRVSQEPYFQAMFALIVLAIGRLLVTLLLGLLLSPLFLAVGIDALCARNVRQAKFQPSSSFQFRIAFTFFFILIELMCVMSLVPIWIDPFLILIGFCLLAGSIYQMLVHYYY</sequence>
<dbReference type="InterPro" id="IPR022266">
    <property type="entry name" value="DtrJ-like"/>
</dbReference>